<accession>A0A225UGW6</accession>
<dbReference type="PANTHER" id="PTHR33064">
    <property type="entry name" value="POL PROTEIN"/>
    <property type="match status" value="1"/>
</dbReference>
<dbReference type="Pfam" id="PF17917">
    <property type="entry name" value="RT_RNaseH"/>
    <property type="match status" value="1"/>
</dbReference>
<dbReference type="AlphaFoldDB" id="A0A225UGW6"/>
<evidence type="ECO:0000256" key="5">
    <source>
        <dbReference type="ARBA" id="ARBA00022750"/>
    </source>
</evidence>
<evidence type="ECO:0000256" key="4">
    <source>
        <dbReference type="ARBA" id="ARBA00022722"/>
    </source>
</evidence>
<dbReference type="Gene3D" id="3.10.10.10">
    <property type="entry name" value="HIV Type 1 Reverse Transcriptase, subunit A, domain 1"/>
    <property type="match status" value="1"/>
</dbReference>
<keyword evidence="2" id="KW-0808">Transferase</keyword>
<keyword evidence="3" id="KW-0548">Nucleotidyltransferase</keyword>
<evidence type="ECO:0000256" key="3">
    <source>
        <dbReference type="ARBA" id="ARBA00022695"/>
    </source>
</evidence>
<dbReference type="InterPro" id="IPR043502">
    <property type="entry name" value="DNA/RNA_pol_sf"/>
</dbReference>
<gene>
    <name evidence="11" type="ORF">PHMEG_00040094</name>
</gene>
<dbReference type="GO" id="GO:0003964">
    <property type="term" value="F:RNA-directed DNA polymerase activity"/>
    <property type="evidence" value="ECO:0007669"/>
    <property type="project" value="UniProtKB-KW"/>
</dbReference>
<dbReference type="InterPro" id="IPR051320">
    <property type="entry name" value="Viral_Replic_Matur_Polypro"/>
</dbReference>
<dbReference type="InterPro" id="IPR041373">
    <property type="entry name" value="RT_RNaseH"/>
</dbReference>
<evidence type="ECO:0000313" key="11">
    <source>
        <dbReference type="EMBL" id="OWY91359.1"/>
    </source>
</evidence>
<keyword evidence="6" id="KW-0255">Endonuclease</keyword>
<keyword evidence="7" id="KW-0378">Hydrolase</keyword>
<dbReference type="OrthoDB" id="5550292at2759"/>
<protein>
    <submittedName>
        <fullName evidence="11">Retrotransposon Polyprotein</fullName>
    </submittedName>
</protein>
<organism evidence="11 12">
    <name type="scientific">Phytophthora megakarya</name>
    <dbReference type="NCBI Taxonomy" id="4795"/>
    <lineage>
        <taxon>Eukaryota</taxon>
        <taxon>Sar</taxon>
        <taxon>Stramenopiles</taxon>
        <taxon>Oomycota</taxon>
        <taxon>Peronosporomycetes</taxon>
        <taxon>Peronosporales</taxon>
        <taxon>Peronosporaceae</taxon>
        <taxon>Phytophthora</taxon>
    </lineage>
</organism>
<dbReference type="SUPFAM" id="SSF56672">
    <property type="entry name" value="DNA/RNA polymerases"/>
    <property type="match status" value="1"/>
</dbReference>
<evidence type="ECO:0000259" key="10">
    <source>
        <dbReference type="Pfam" id="PF17917"/>
    </source>
</evidence>
<keyword evidence="4" id="KW-0540">Nuclease</keyword>
<dbReference type="InterPro" id="IPR000477">
    <property type="entry name" value="RT_dom"/>
</dbReference>
<sequence>MRLNDVPFTASQTLDGLFEYLAVPIGFNNAPATLNRIVQAIFEDMRHFVATYSDDVFVFERCKENLLYLKLAKSTLCSEGIPCLGDFVGRHGVRIGPNKVRVIRNWLQPQTAKELQSILGTTIKNKDKISLTWSPESCKAFEQLNKHLVKHQYWRYQILINRSSYARTRHVQEPTSKRNEVEQPIAFCGRKLNSAELKYPIHEQEMLAIIHCLKIWRVYLVDGGCPVKTDHHSLERVLTQKTIHRRYLSMV</sequence>
<evidence type="ECO:0000256" key="1">
    <source>
        <dbReference type="ARBA" id="ARBA00022670"/>
    </source>
</evidence>
<dbReference type="EMBL" id="NBNE01020427">
    <property type="protein sequence ID" value="OWY91359.1"/>
    <property type="molecule type" value="Genomic_DNA"/>
</dbReference>
<evidence type="ECO:0000256" key="6">
    <source>
        <dbReference type="ARBA" id="ARBA00022759"/>
    </source>
</evidence>
<evidence type="ECO:0000256" key="7">
    <source>
        <dbReference type="ARBA" id="ARBA00022801"/>
    </source>
</evidence>
<keyword evidence="5" id="KW-0064">Aspartyl protease</keyword>
<evidence type="ECO:0000259" key="9">
    <source>
        <dbReference type="Pfam" id="PF00078"/>
    </source>
</evidence>
<feature type="domain" description="Reverse transcriptase" evidence="9">
    <location>
        <begin position="12"/>
        <end position="104"/>
    </location>
</feature>
<dbReference type="GO" id="GO:0006508">
    <property type="term" value="P:proteolysis"/>
    <property type="evidence" value="ECO:0007669"/>
    <property type="project" value="UniProtKB-KW"/>
</dbReference>
<keyword evidence="12" id="KW-1185">Reference proteome</keyword>
<feature type="non-terminal residue" evidence="11">
    <location>
        <position position="1"/>
    </location>
</feature>
<dbReference type="GO" id="GO:0004190">
    <property type="term" value="F:aspartic-type endopeptidase activity"/>
    <property type="evidence" value="ECO:0007669"/>
    <property type="project" value="UniProtKB-KW"/>
</dbReference>
<feature type="domain" description="Reverse transcriptase RNase H-like" evidence="10">
    <location>
        <begin position="177"/>
        <end position="246"/>
    </location>
</feature>
<dbReference type="Proteomes" id="UP000198211">
    <property type="component" value="Unassembled WGS sequence"/>
</dbReference>
<keyword evidence="1" id="KW-0645">Protease</keyword>
<proteinExistence type="predicted"/>
<evidence type="ECO:0000313" key="12">
    <source>
        <dbReference type="Proteomes" id="UP000198211"/>
    </source>
</evidence>
<name>A0A225UGW6_9STRA</name>
<dbReference type="GO" id="GO:0004519">
    <property type="term" value="F:endonuclease activity"/>
    <property type="evidence" value="ECO:0007669"/>
    <property type="project" value="UniProtKB-KW"/>
</dbReference>
<dbReference type="PANTHER" id="PTHR33064:SF37">
    <property type="entry name" value="RIBONUCLEASE H"/>
    <property type="match status" value="1"/>
</dbReference>
<dbReference type="InterPro" id="IPR043128">
    <property type="entry name" value="Rev_trsase/Diguanyl_cyclase"/>
</dbReference>
<reference evidence="12" key="1">
    <citation type="submission" date="2017-03" db="EMBL/GenBank/DDBJ databases">
        <title>Phytopthora megakarya and P. palmivora, two closely related causual agents of cacao black pod achieved similar genome size and gene model numbers by different mechanisms.</title>
        <authorList>
            <person name="Ali S."/>
            <person name="Shao J."/>
            <person name="Larry D.J."/>
            <person name="Kronmiller B."/>
            <person name="Shen D."/>
            <person name="Strem M.D."/>
            <person name="Melnick R.L."/>
            <person name="Guiltinan M.J."/>
            <person name="Tyler B.M."/>
            <person name="Meinhardt L.W."/>
            <person name="Bailey B.A."/>
        </authorList>
    </citation>
    <scope>NUCLEOTIDE SEQUENCE [LARGE SCALE GENOMIC DNA]</scope>
    <source>
        <strain evidence="12">zdho120</strain>
    </source>
</reference>
<keyword evidence="8" id="KW-0695">RNA-directed DNA polymerase</keyword>
<evidence type="ECO:0000256" key="2">
    <source>
        <dbReference type="ARBA" id="ARBA00022679"/>
    </source>
</evidence>
<comment type="caution">
    <text evidence="11">The sequence shown here is derived from an EMBL/GenBank/DDBJ whole genome shotgun (WGS) entry which is preliminary data.</text>
</comment>
<evidence type="ECO:0000256" key="8">
    <source>
        <dbReference type="ARBA" id="ARBA00022918"/>
    </source>
</evidence>
<dbReference type="Pfam" id="PF00078">
    <property type="entry name" value="RVT_1"/>
    <property type="match status" value="1"/>
</dbReference>
<dbReference type="STRING" id="4795.A0A225UGW6"/>
<dbReference type="Gene3D" id="3.30.70.270">
    <property type="match status" value="1"/>
</dbReference>